<name>D4RX07_9FIRM</name>
<dbReference type="AlphaFoldDB" id="D4RX07"/>
<evidence type="ECO:0000313" key="9">
    <source>
        <dbReference type="Proteomes" id="UP000006238"/>
    </source>
</evidence>
<dbReference type="GO" id="GO:0009252">
    <property type="term" value="P:peptidoglycan biosynthetic process"/>
    <property type="evidence" value="ECO:0007669"/>
    <property type="project" value="TreeGrafter"/>
</dbReference>
<keyword evidence="2 4" id="KW-0663">Pyridoxal phosphate</keyword>
<dbReference type="GeneID" id="98918723"/>
<dbReference type="Proteomes" id="UP000006238">
    <property type="component" value="Unassembled WGS sequence"/>
</dbReference>
<dbReference type="PROSITE" id="PS00395">
    <property type="entry name" value="ALANINE_RACEMASE"/>
    <property type="match status" value="1"/>
</dbReference>
<dbReference type="InterPro" id="IPR000821">
    <property type="entry name" value="Ala_racemase"/>
</dbReference>
<evidence type="ECO:0000256" key="1">
    <source>
        <dbReference type="ARBA" id="ARBA00001933"/>
    </source>
</evidence>
<dbReference type="UniPathway" id="UPA00042">
    <property type="reaction ID" value="UER00497"/>
</dbReference>
<dbReference type="GO" id="GO:0030632">
    <property type="term" value="P:D-alanine biosynthetic process"/>
    <property type="evidence" value="ECO:0007669"/>
    <property type="project" value="UniProtKB-UniRule"/>
</dbReference>
<dbReference type="EMBL" id="ABWN01000018">
    <property type="protein sequence ID" value="EFF69447.1"/>
    <property type="molecule type" value="Genomic_DNA"/>
</dbReference>
<dbReference type="PRINTS" id="PR00992">
    <property type="entry name" value="ALARACEMASE"/>
</dbReference>
<dbReference type="Gene3D" id="3.20.20.10">
    <property type="entry name" value="Alanine racemase"/>
    <property type="match status" value="1"/>
</dbReference>
<comment type="cofactor">
    <cofactor evidence="1 4 5">
        <name>pyridoxal 5'-phosphate</name>
        <dbReference type="ChEBI" id="CHEBI:597326"/>
    </cofactor>
</comment>
<evidence type="ECO:0000256" key="2">
    <source>
        <dbReference type="ARBA" id="ARBA00022898"/>
    </source>
</evidence>
<dbReference type="RefSeq" id="WP_005601119.1">
    <property type="nucleotide sequence ID" value="NZ_GG663519.1"/>
</dbReference>
<organism evidence="8 9">
    <name type="scientific">Eshraghiella crossota DSM 2876</name>
    <dbReference type="NCBI Taxonomy" id="511680"/>
    <lineage>
        <taxon>Bacteria</taxon>
        <taxon>Bacillati</taxon>
        <taxon>Bacillota</taxon>
        <taxon>Clostridia</taxon>
        <taxon>Lachnospirales</taxon>
        <taxon>Lachnospiraceae</taxon>
        <taxon>Eshraghiella</taxon>
    </lineage>
</organism>
<dbReference type="GO" id="GO:0005829">
    <property type="term" value="C:cytosol"/>
    <property type="evidence" value="ECO:0007669"/>
    <property type="project" value="TreeGrafter"/>
</dbReference>
<evidence type="ECO:0000256" key="6">
    <source>
        <dbReference type="PIRSR" id="PIRSR600821-52"/>
    </source>
</evidence>
<evidence type="ECO:0000256" key="3">
    <source>
        <dbReference type="ARBA" id="ARBA00023235"/>
    </source>
</evidence>
<feature type="active site" description="Proton acceptor; specific for L-alanine" evidence="4">
    <location>
        <position position="265"/>
    </location>
</feature>
<dbReference type="CDD" id="cd00430">
    <property type="entry name" value="PLPDE_III_AR"/>
    <property type="match status" value="1"/>
</dbReference>
<feature type="domain" description="Alanine racemase C-terminal" evidence="7">
    <location>
        <begin position="244"/>
        <end position="372"/>
    </location>
</feature>
<feature type="active site" description="Proton acceptor; specific for D-alanine" evidence="4">
    <location>
        <position position="38"/>
    </location>
</feature>
<dbReference type="Gene3D" id="2.40.37.10">
    <property type="entry name" value="Lyase, Ornithine Decarboxylase, Chain A, domain 1"/>
    <property type="match status" value="1"/>
</dbReference>
<sequence length="372" mass="41418">MKEFTRTYSVIHLDSIYKNIEEAKKRVGSDTKIMAIVKANAYGHGAVEVAGAIKDKVYGFAVATVREALTLRESGVDNPILVLGYVCKAEYESVIRNNIIFAMLTKDMAKDISECAARIGITAKCHIKINTGMNRIGFPVNEEAIDDIAELTGYEGLDCEGIFMHFATADSADKSYAKHQFELFMDVISKLEKRGIQFKIRHCANSAAIIDLPEYKLDMVREGIILYGLKPSDEVDASMKYYPALELKTHVIFVKELGAGESISYGRTFVTDRPMRIATVAIGYADGYPRSLSNKGYVLIHGKKAKVVGRVCMDQMMIDVTDIPDVNVEDVVTVVGKDGSEEITFEEVGELSGRFNYEFVCDISERVERKYV</sequence>
<dbReference type="InterPro" id="IPR009006">
    <property type="entry name" value="Ala_racemase/Decarboxylase_C"/>
</dbReference>
<dbReference type="eggNOG" id="COG0787">
    <property type="taxonomic scope" value="Bacteria"/>
</dbReference>
<dbReference type="FunFam" id="3.20.20.10:FF:000002">
    <property type="entry name" value="Alanine racemase"/>
    <property type="match status" value="1"/>
</dbReference>
<dbReference type="Pfam" id="PF01168">
    <property type="entry name" value="Ala_racemase_N"/>
    <property type="match status" value="1"/>
</dbReference>
<protein>
    <recommendedName>
        <fullName evidence="4">Alanine racemase</fullName>
        <ecNumber evidence="4">5.1.1.1</ecNumber>
    </recommendedName>
</protein>
<accession>D4RX07</accession>
<comment type="similarity">
    <text evidence="4">Belongs to the alanine racemase family.</text>
</comment>
<dbReference type="InterPro" id="IPR029066">
    <property type="entry name" value="PLP-binding_barrel"/>
</dbReference>
<comment type="function">
    <text evidence="4">Catalyzes the interconversion of L-alanine and D-alanine. May also act on other amino acids.</text>
</comment>
<dbReference type="InterPro" id="IPR011079">
    <property type="entry name" value="Ala_racemase_C"/>
</dbReference>
<dbReference type="PANTHER" id="PTHR30511:SF0">
    <property type="entry name" value="ALANINE RACEMASE, CATABOLIC-RELATED"/>
    <property type="match status" value="1"/>
</dbReference>
<dbReference type="NCBIfam" id="TIGR00492">
    <property type="entry name" value="alr"/>
    <property type="match status" value="1"/>
</dbReference>
<dbReference type="Pfam" id="PF00842">
    <property type="entry name" value="Ala_racemase_C"/>
    <property type="match status" value="1"/>
</dbReference>
<dbReference type="HOGENOM" id="CLU_028393_2_2_9"/>
<dbReference type="SMART" id="SM01005">
    <property type="entry name" value="Ala_racemase_C"/>
    <property type="match status" value="1"/>
</dbReference>
<keyword evidence="9" id="KW-1185">Reference proteome</keyword>
<comment type="caution">
    <text evidence="8">The sequence shown here is derived from an EMBL/GenBank/DDBJ whole genome shotgun (WGS) entry which is preliminary data.</text>
</comment>
<dbReference type="GO" id="GO:0030170">
    <property type="term" value="F:pyridoxal phosphate binding"/>
    <property type="evidence" value="ECO:0007669"/>
    <property type="project" value="UniProtKB-UniRule"/>
</dbReference>
<proteinExistence type="inferred from homology"/>
<feature type="modified residue" description="N6-(pyridoxal phosphate)lysine" evidence="4 5">
    <location>
        <position position="38"/>
    </location>
</feature>
<keyword evidence="3 4" id="KW-0413">Isomerase</keyword>
<comment type="catalytic activity">
    <reaction evidence="4">
        <text>L-alanine = D-alanine</text>
        <dbReference type="Rhea" id="RHEA:20249"/>
        <dbReference type="ChEBI" id="CHEBI:57416"/>
        <dbReference type="ChEBI" id="CHEBI:57972"/>
        <dbReference type="EC" id="5.1.1.1"/>
    </reaction>
</comment>
<dbReference type="EC" id="5.1.1.1" evidence="4"/>
<evidence type="ECO:0000256" key="5">
    <source>
        <dbReference type="PIRSR" id="PIRSR600821-50"/>
    </source>
</evidence>
<reference evidence="8 9" key="1">
    <citation type="submission" date="2010-02" db="EMBL/GenBank/DDBJ databases">
        <authorList>
            <person name="Weinstock G."/>
            <person name="Sodergren E."/>
            <person name="Clifton S."/>
            <person name="Fulton L."/>
            <person name="Fulton B."/>
            <person name="Courtney L."/>
            <person name="Fronick C."/>
            <person name="Harrison M."/>
            <person name="Strong C."/>
            <person name="Farmer C."/>
            <person name="Delahaunty K."/>
            <person name="Markovic C."/>
            <person name="Hall O."/>
            <person name="Minx P."/>
            <person name="Tomlinson C."/>
            <person name="Mitreva M."/>
            <person name="Nelson J."/>
            <person name="Hou S."/>
            <person name="Wollam A."/>
            <person name="Pepin K.H."/>
            <person name="Johnson M."/>
            <person name="Bhonagiri V."/>
            <person name="Zhang X."/>
            <person name="Suruliraj S."/>
            <person name="Warren W."/>
            <person name="Chinwalla A."/>
            <person name="Mardis E.R."/>
            <person name="Wilson R.K."/>
        </authorList>
    </citation>
    <scope>NUCLEOTIDE SEQUENCE [LARGE SCALE GENOMIC DNA]</scope>
    <source>
        <strain evidence="8 9">DSM 2876</strain>
    </source>
</reference>
<dbReference type="HAMAP" id="MF_01201">
    <property type="entry name" value="Ala_racemase"/>
    <property type="match status" value="1"/>
</dbReference>
<dbReference type="GO" id="GO:0008784">
    <property type="term" value="F:alanine racemase activity"/>
    <property type="evidence" value="ECO:0007669"/>
    <property type="project" value="UniProtKB-UniRule"/>
</dbReference>
<gene>
    <name evidence="8" type="primary">alr</name>
    <name evidence="8" type="ORF">BUTYVIB_00358</name>
</gene>
<evidence type="ECO:0000259" key="7">
    <source>
        <dbReference type="SMART" id="SM01005"/>
    </source>
</evidence>
<dbReference type="InterPro" id="IPR020622">
    <property type="entry name" value="Ala_racemase_pyridoxalP-BS"/>
</dbReference>
<comment type="pathway">
    <text evidence="4">Amino-acid biosynthesis; D-alanine biosynthesis; D-alanine from L-alanine: step 1/1.</text>
</comment>
<feature type="binding site" evidence="4 6">
    <location>
        <position position="135"/>
    </location>
    <ligand>
        <name>substrate</name>
    </ligand>
</feature>
<dbReference type="InterPro" id="IPR001608">
    <property type="entry name" value="Ala_racemase_N"/>
</dbReference>
<dbReference type="PANTHER" id="PTHR30511">
    <property type="entry name" value="ALANINE RACEMASE"/>
    <property type="match status" value="1"/>
</dbReference>
<evidence type="ECO:0000256" key="4">
    <source>
        <dbReference type="HAMAP-Rule" id="MF_01201"/>
    </source>
</evidence>
<feature type="binding site" evidence="4 6">
    <location>
        <position position="313"/>
    </location>
    <ligand>
        <name>substrate</name>
    </ligand>
</feature>
<dbReference type="SUPFAM" id="SSF51419">
    <property type="entry name" value="PLP-binding barrel"/>
    <property type="match status" value="1"/>
</dbReference>
<dbReference type="SUPFAM" id="SSF50621">
    <property type="entry name" value="Alanine racemase C-terminal domain-like"/>
    <property type="match status" value="1"/>
</dbReference>
<dbReference type="STRING" id="45851.BHV86_07540"/>
<evidence type="ECO:0000313" key="8">
    <source>
        <dbReference type="EMBL" id="EFF69447.1"/>
    </source>
</evidence>